<dbReference type="InterPro" id="IPR044552">
    <property type="entry name" value="GLIP1-5/GLL25"/>
</dbReference>
<comment type="similarity">
    <text evidence="1">Belongs to the 'GDSL' lipolytic enzyme family.</text>
</comment>
<dbReference type="GO" id="GO:0016298">
    <property type="term" value="F:lipase activity"/>
    <property type="evidence" value="ECO:0007669"/>
    <property type="project" value="TreeGrafter"/>
</dbReference>
<gene>
    <name evidence="4" type="ORF">SVIM_LOCUS419613</name>
</gene>
<feature type="signal peptide" evidence="3">
    <location>
        <begin position="1"/>
        <end position="26"/>
    </location>
</feature>
<organism evidence="4">
    <name type="scientific">Salix viminalis</name>
    <name type="common">Common osier</name>
    <name type="synonym">Basket willow</name>
    <dbReference type="NCBI Taxonomy" id="40686"/>
    <lineage>
        <taxon>Eukaryota</taxon>
        <taxon>Viridiplantae</taxon>
        <taxon>Streptophyta</taxon>
        <taxon>Embryophyta</taxon>
        <taxon>Tracheophyta</taxon>
        <taxon>Spermatophyta</taxon>
        <taxon>Magnoliopsida</taxon>
        <taxon>eudicotyledons</taxon>
        <taxon>Gunneridae</taxon>
        <taxon>Pentapetalae</taxon>
        <taxon>rosids</taxon>
        <taxon>fabids</taxon>
        <taxon>Malpighiales</taxon>
        <taxon>Salicaceae</taxon>
        <taxon>Saliceae</taxon>
        <taxon>Salix</taxon>
    </lineage>
</organism>
<accession>A0A6N2MU09</accession>
<evidence type="ECO:0000313" key="4">
    <source>
        <dbReference type="EMBL" id="VFU57883.1"/>
    </source>
</evidence>
<dbReference type="InterPro" id="IPR001087">
    <property type="entry name" value="GDSL"/>
</dbReference>
<evidence type="ECO:0000256" key="1">
    <source>
        <dbReference type="ARBA" id="ARBA00008668"/>
    </source>
</evidence>
<evidence type="ECO:0000256" key="3">
    <source>
        <dbReference type="SAM" id="SignalP"/>
    </source>
</evidence>
<proteinExistence type="inferred from homology"/>
<reference evidence="4" key="1">
    <citation type="submission" date="2019-03" db="EMBL/GenBank/DDBJ databases">
        <authorList>
            <person name="Mank J."/>
            <person name="Almeida P."/>
        </authorList>
    </citation>
    <scope>NUCLEOTIDE SEQUENCE</scope>
    <source>
        <strain evidence="4">78183</strain>
    </source>
</reference>
<dbReference type="EMBL" id="CAADRP010001963">
    <property type="protein sequence ID" value="VFU57883.1"/>
    <property type="molecule type" value="Genomic_DNA"/>
</dbReference>
<keyword evidence="2 3" id="KW-0732">Signal</keyword>
<evidence type="ECO:0008006" key="5">
    <source>
        <dbReference type="Google" id="ProtNLM"/>
    </source>
</evidence>
<dbReference type="Gene3D" id="3.40.50.1110">
    <property type="entry name" value="SGNH hydrolase"/>
    <property type="match status" value="2"/>
</dbReference>
<dbReference type="PANTHER" id="PTHR45966">
    <property type="entry name" value="GDSL-LIKE LIPASE/ACYLHYDROLASE"/>
    <property type="match status" value="1"/>
</dbReference>
<evidence type="ECO:0000256" key="2">
    <source>
        <dbReference type="ARBA" id="ARBA00022729"/>
    </source>
</evidence>
<dbReference type="AlphaFoldDB" id="A0A6N2MU09"/>
<dbReference type="Pfam" id="PF00657">
    <property type="entry name" value="Lipase_GDSL"/>
    <property type="match status" value="1"/>
</dbReference>
<name>A0A6N2MU09_SALVM</name>
<sequence length="273" mass="30151">MANSSKSSFHLLLVYATLLVPPSCYGQHPWPPSGDVAMFVFGDSLFDSGNNNYLKSALGRADFWPYGETFFKHPTGRFSDGRIIPDFIAEYLNLPLIAPYLQPGNHQYLAGVNFASGGAGALVETNKGLVIDLKTQLSYFRKVKQQLGEERGDTETRTLLSKAIYLFSIGSNDYVAPFSTNFSAFHSYSRKDYVGMVVGFKKGRAACCGTGPFRGIPSCGGKRSIKEYQLCDDAGENLFFDASHPSEKANHQFAELMWKGRTGPHNLRALIQE</sequence>
<dbReference type="InterPro" id="IPR036514">
    <property type="entry name" value="SGNH_hydro_sf"/>
</dbReference>
<dbReference type="PANTHER" id="PTHR45966:SF1">
    <property type="entry name" value="GDSL ESTERASE_LIPASE 1-RELATED"/>
    <property type="match status" value="1"/>
</dbReference>
<feature type="chain" id="PRO_5026723245" description="SGNH hydrolase-type esterase domain-containing protein" evidence="3">
    <location>
        <begin position="27"/>
        <end position="273"/>
    </location>
</feature>
<protein>
    <recommendedName>
        <fullName evidence="5">SGNH hydrolase-type esterase domain-containing protein</fullName>
    </recommendedName>
</protein>